<evidence type="ECO:0000256" key="5">
    <source>
        <dbReference type="ARBA" id="ARBA00023204"/>
    </source>
</evidence>
<evidence type="ECO:0000256" key="3">
    <source>
        <dbReference type="ARBA" id="ARBA00022763"/>
    </source>
</evidence>
<dbReference type="Gene3D" id="1.20.1440.120">
    <property type="entry name" value="Recombination protein O, C-terminal domain"/>
    <property type="match status" value="1"/>
</dbReference>
<evidence type="ECO:0000256" key="2">
    <source>
        <dbReference type="ARBA" id="ARBA00021310"/>
    </source>
</evidence>
<dbReference type="SUPFAM" id="SSF50249">
    <property type="entry name" value="Nucleic acid-binding proteins"/>
    <property type="match status" value="1"/>
</dbReference>
<dbReference type="InterPro" id="IPR022572">
    <property type="entry name" value="DNA_rep/recomb_RecO_N"/>
</dbReference>
<evidence type="ECO:0000256" key="6">
    <source>
        <dbReference type="ARBA" id="ARBA00033409"/>
    </source>
</evidence>
<dbReference type="Pfam" id="PF11967">
    <property type="entry name" value="RecO_N"/>
    <property type="match status" value="1"/>
</dbReference>
<dbReference type="InterPro" id="IPR042242">
    <property type="entry name" value="RecO_C"/>
</dbReference>
<dbReference type="PANTHER" id="PTHR33991">
    <property type="entry name" value="DNA REPAIR PROTEIN RECO"/>
    <property type="match status" value="1"/>
</dbReference>
<keyword evidence="5 7" id="KW-0234">DNA repair</keyword>
<dbReference type="SUPFAM" id="SSF57863">
    <property type="entry name" value="ArfGap/RecO-like zinc finger"/>
    <property type="match status" value="1"/>
</dbReference>
<dbReference type="HAMAP" id="MF_00201">
    <property type="entry name" value="RecO"/>
    <property type="match status" value="1"/>
</dbReference>
<dbReference type="GO" id="GO:0006310">
    <property type="term" value="P:DNA recombination"/>
    <property type="evidence" value="ECO:0007669"/>
    <property type="project" value="UniProtKB-UniRule"/>
</dbReference>
<dbReference type="Proteomes" id="UP000256629">
    <property type="component" value="Unassembled WGS sequence"/>
</dbReference>
<evidence type="ECO:0000259" key="8">
    <source>
        <dbReference type="Pfam" id="PF11967"/>
    </source>
</evidence>
<dbReference type="InterPro" id="IPR012340">
    <property type="entry name" value="NA-bd_OB-fold"/>
</dbReference>
<protein>
    <recommendedName>
        <fullName evidence="2 7">DNA repair protein RecO</fullName>
    </recommendedName>
    <alternativeName>
        <fullName evidence="6 7">Recombination protein O</fullName>
    </alternativeName>
</protein>
<sequence length="239" mass="27596">MLITTNAIVLSKLKYKDYDLIVKCYTEELGVVSFILKGVLRGKKGNTKAAYFQLLSQLQLVIQYKNNRSLQSIRETKLNQVYTSLHTNVLKSSIVIFLAEVLSSVLQEEEPNKTMFSYIENTLLWLDAQTNFANFHLLFLLKLTKYLGFYPDTTQKEASFFNLSEGQFDVKKTNDYSISGENLTLLKQLLGTTFDDLTLLQIHSKQRQSFLNMILLYFELHLGNFKQPKSLAIFNQVFN</sequence>
<comment type="similarity">
    <text evidence="1 7">Belongs to the RecO family.</text>
</comment>
<dbReference type="EMBL" id="QRDX01000003">
    <property type="protein sequence ID" value="RED48780.1"/>
    <property type="molecule type" value="Genomic_DNA"/>
</dbReference>
<dbReference type="GO" id="GO:0006302">
    <property type="term" value="P:double-strand break repair"/>
    <property type="evidence" value="ECO:0007669"/>
    <property type="project" value="TreeGrafter"/>
</dbReference>
<organism evidence="9 10">
    <name type="scientific">Seonamhaeicola aphaedonensis</name>
    <dbReference type="NCBI Taxonomy" id="1461338"/>
    <lineage>
        <taxon>Bacteria</taxon>
        <taxon>Pseudomonadati</taxon>
        <taxon>Bacteroidota</taxon>
        <taxon>Flavobacteriia</taxon>
        <taxon>Flavobacteriales</taxon>
        <taxon>Flavobacteriaceae</taxon>
    </lineage>
</organism>
<evidence type="ECO:0000256" key="4">
    <source>
        <dbReference type="ARBA" id="ARBA00023172"/>
    </source>
</evidence>
<dbReference type="InterPro" id="IPR037278">
    <property type="entry name" value="ARFGAP/RecO"/>
</dbReference>
<dbReference type="AlphaFoldDB" id="A0A3D9HH35"/>
<evidence type="ECO:0000256" key="1">
    <source>
        <dbReference type="ARBA" id="ARBA00007452"/>
    </source>
</evidence>
<gene>
    <name evidence="7" type="primary">recO</name>
    <name evidence="9" type="ORF">DFQ02_103110</name>
</gene>
<name>A0A3D9HH35_9FLAO</name>
<dbReference type="PANTHER" id="PTHR33991:SF1">
    <property type="entry name" value="DNA REPAIR PROTEIN RECO"/>
    <property type="match status" value="1"/>
</dbReference>
<dbReference type="RefSeq" id="WP_116040163.1">
    <property type="nucleotide sequence ID" value="NZ_QRDX01000003.1"/>
</dbReference>
<evidence type="ECO:0000256" key="7">
    <source>
        <dbReference type="HAMAP-Rule" id="MF_00201"/>
    </source>
</evidence>
<evidence type="ECO:0000313" key="10">
    <source>
        <dbReference type="Proteomes" id="UP000256629"/>
    </source>
</evidence>
<keyword evidence="3 7" id="KW-0227">DNA damage</keyword>
<proteinExistence type="inferred from homology"/>
<comment type="caution">
    <text evidence="9">The sequence shown here is derived from an EMBL/GenBank/DDBJ whole genome shotgun (WGS) entry which is preliminary data.</text>
</comment>
<feature type="domain" description="DNA replication/recombination mediator RecO N-terminal" evidence="8">
    <location>
        <begin position="1"/>
        <end position="80"/>
    </location>
</feature>
<reference evidence="9 10" key="1">
    <citation type="submission" date="2018-07" db="EMBL/GenBank/DDBJ databases">
        <title>Genomic Encyclopedia of Type Strains, Phase III (KMG-III): the genomes of soil and plant-associated and newly described type strains.</title>
        <authorList>
            <person name="Whitman W."/>
        </authorList>
    </citation>
    <scope>NUCLEOTIDE SEQUENCE [LARGE SCALE GENOMIC DNA]</scope>
    <source>
        <strain evidence="9 10">CECT 8487</strain>
    </source>
</reference>
<dbReference type="Pfam" id="PF02565">
    <property type="entry name" value="RecO_C"/>
    <property type="match status" value="1"/>
</dbReference>
<comment type="function">
    <text evidence="7">Involved in DNA repair and RecF pathway recombination.</text>
</comment>
<dbReference type="GO" id="GO:0043590">
    <property type="term" value="C:bacterial nucleoid"/>
    <property type="evidence" value="ECO:0007669"/>
    <property type="project" value="TreeGrafter"/>
</dbReference>
<dbReference type="OrthoDB" id="9789152at2"/>
<dbReference type="Gene3D" id="2.40.50.140">
    <property type="entry name" value="Nucleic acid-binding proteins"/>
    <property type="match status" value="1"/>
</dbReference>
<dbReference type="NCBIfam" id="TIGR00613">
    <property type="entry name" value="reco"/>
    <property type="match status" value="1"/>
</dbReference>
<evidence type="ECO:0000313" key="9">
    <source>
        <dbReference type="EMBL" id="RED48780.1"/>
    </source>
</evidence>
<dbReference type="InterPro" id="IPR003717">
    <property type="entry name" value="RecO"/>
</dbReference>
<keyword evidence="4 7" id="KW-0233">DNA recombination</keyword>
<accession>A0A3D9HH35</accession>
<keyword evidence="10" id="KW-1185">Reference proteome</keyword>